<name>A0A0E0I0B2_ORYNI</name>
<dbReference type="Proteomes" id="UP000006591">
    <property type="component" value="Chromosome 7"/>
</dbReference>
<organism evidence="1">
    <name type="scientific">Oryza nivara</name>
    <name type="common">Indian wild rice</name>
    <name type="synonym">Oryza sativa f. spontanea</name>
    <dbReference type="NCBI Taxonomy" id="4536"/>
    <lineage>
        <taxon>Eukaryota</taxon>
        <taxon>Viridiplantae</taxon>
        <taxon>Streptophyta</taxon>
        <taxon>Embryophyta</taxon>
        <taxon>Tracheophyta</taxon>
        <taxon>Spermatophyta</taxon>
        <taxon>Magnoliopsida</taxon>
        <taxon>Liliopsida</taxon>
        <taxon>Poales</taxon>
        <taxon>Poaceae</taxon>
        <taxon>BOP clade</taxon>
        <taxon>Oryzoideae</taxon>
        <taxon>Oryzeae</taxon>
        <taxon>Oryzinae</taxon>
        <taxon>Oryza</taxon>
    </lineage>
</organism>
<dbReference type="EnsemblPlants" id="ONIVA07G11600.1">
    <property type="protein sequence ID" value="ONIVA07G11600.1"/>
    <property type="gene ID" value="ONIVA07G11600"/>
</dbReference>
<keyword evidence="2" id="KW-1185">Reference proteome</keyword>
<reference evidence="1" key="2">
    <citation type="submission" date="2018-04" db="EMBL/GenBank/DDBJ databases">
        <title>OnivRS2 (Oryza nivara Reference Sequence Version 2).</title>
        <authorList>
            <person name="Zhang J."/>
            <person name="Kudrna D."/>
            <person name="Lee S."/>
            <person name="Talag J."/>
            <person name="Rajasekar S."/>
            <person name="Welchert J."/>
            <person name="Hsing Y.-I."/>
            <person name="Wing R.A."/>
        </authorList>
    </citation>
    <scope>NUCLEOTIDE SEQUENCE [LARGE SCALE GENOMIC DNA]</scope>
    <source>
        <strain evidence="1">SL10</strain>
    </source>
</reference>
<evidence type="ECO:0000313" key="2">
    <source>
        <dbReference type="Proteomes" id="UP000006591"/>
    </source>
</evidence>
<proteinExistence type="predicted"/>
<sequence length="69" mass="7494">MAGTPAASASLAKPSPLVALRDIRSLDLRQWRRPRMSLPCFALPRSLPSLLRPVEITASISKEATPLIT</sequence>
<dbReference type="Gramene" id="ONIVA07G11600.1">
    <property type="protein sequence ID" value="ONIVA07G11600.1"/>
    <property type="gene ID" value="ONIVA07G11600"/>
</dbReference>
<evidence type="ECO:0000313" key="1">
    <source>
        <dbReference type="EnsemblPlants" id="ONIVA07G11600.1"/>
    </source>
</evidence>
<accession>A0A0E0I0B2</accession>
<reference evidence="1" key="1">
    <citation type="submission" date="2015-04" db="UniProtKB">
        <authorList>
            <consortium name="EnsemblPlants"/>
        </authorList>
    </citation>
    <scope>IDENTIFICATION</scope>
    <source>
        <strain evidence="1">SL10</strain>
    </source>
</reference>
<dbReference type="AlphaFoldDB" id="A0A0E0I0B2"/>
<protein>
    <submittedName>
        <fullName evidence="1">Uncharacterized protein</fullName>
    </submittedName>
</protein>